<organism evidence="3 4">
    <name type="scientific">Amedibacillus dolichus</name>
    <dbReference type="NCBI Taxonomy" id="31971"/>
    <lineage>
        <taxon>Bacteria</taxon>
        <taxon>Bacillati</taxon>
        <taxon>Bacillota</taxon>
        <taxon>Erysipelotrichia</taxon>
        <taxon>Erysipelotrichales</taxon>
        <taxon>Erysipelotrichaceae</taxon>
        <taxon>Amedibacillus</taxon>
    </lineage>
</organism>
<feature type="domain" description="PglD N-terminal" evidence="1">
    <location>
        <begin position="2"/>
        <end position="75"/>
    </location>
</feature>
<dbReference type="InterPro" id="IPR011004">
    <property type="entry name" value="Trimer_LpxA-like_sf"/>
</dbReference>
<dbReference type="Gene3D" id="2.160.10.10">
    <property type="entry name" value="Hexapeptide repeat proteins"/>
    <property type="match status" value="1"/>
</dbReference>
<name>A0A415NZ03_9FIRM</name>
<dbReference type="GeneID" id="92793755"/>
<dbReference type="GO" id="GO:0016740">
    <property type="term" value="F:transferase activity"/>
    <property type="evidence" value="ECO:0007669"/>
    <property type="project" value="UniProtKB-KW"/>
</dbReference>
<dbReference type="EMBL" id="JAGZMZ010000040">
    <property type="protein sequence ID" value="MBS4885050.1"/>
    <property type="molecule type" value="Genomic_DNA"/>
</dbReference>
<dbReference type="EMBL" id="QRPK01000098">
    <property type="protein sequence ID" value="RHM05740.1"/>
    <property type="molecule type" value="Genomic_DNA"/>
</dbReference>
<comment type="caution">
    <text evidence="3">The sequence shown here is derived from an EMBL/GenBank/DDBJ whole genome shotgun (WGS) entry which is preliminary data.</text>
</comment>
<protein>
    <submittedName>
        <fullName evidence="3">Sialic acid O-acetyltransferase</fullName>
    </submittedName>
</protein>
<evidence type="ECO:0000313" key="3">
    <source>
        <dbReference type="EMBL" id="RHM05740.1"/>
    </source>
</evidence>
<dbReference type="Proteomes" id="UP000753219">
    <property type="component" value="Unassembled WGS sequence"/>
</dbReference>
<evidence type="ECO:0000259" key="1">
    <source>
        <dbReference type="Pfam" id="PF17836"/>
    </source>
</evidence>
<sequence length="169" mass="18491">MNLLIIGAGGHGKCCYDIAVRMNCFTKIEFVDDSEEYVLGKKVIGKQSDLESLRNMFDCAFVAIGNNQVRKSLYDILSLMQYRKVNLLDPSAVVSSFAKLGEGIVVFPNAVIEASAVIDDGCIVSANSIVHHDAMVKEYALIYGNCIIRPMVKIQSFTVVKSGTVVENC</sequence>
<evidence type="ECO:0000313" key="4">
    <source>
        <dbReference type="Proteomes" id="UP000284868"/>
    </source>
</evidence>
<accession>A0A415NZ03</accession>
<dbReference type="Proteomes" id="UP000284868">
    <property type="component" value="Unassembled WGS sequence"/>
</dbReference>
<keyword evidence="3" id="KW-0808">Transferase</keyword>
<dbReference type="SUPFAM" id="SSF51161">
    <property type="entry name" value="Trimeric LpxA-like enzymes"/>
    <property type="match status" value="1"/>
</dbReference>
<dbReference type="Pfam" id="PF17836">
    <property type="entry name" value="PglD_N"/>
    <property type="match status" value="1"/>
</dbReference>
<gene>
    <name evidence="3" type="ORF">DWZ83_10245</name>
    <name evidence="2" type="ORF">KHZ85_09900</name>
</gene>
<keyword evidence="4" id="KW-1185">Reference proteome</keyword>
<dbReference type="RefSeq" id="WP_004800233.1">
    <property type="nucleotide sequence ID" value="NZ_CABKNA010000002.1"/>
</dbReference>
<reference evidence="3 4" key="1">
    <citation type="submission" date="2018-08" db="EMBL/GenBank/DDBJ databases">
        <title>A genome reference for cultivated species of the human gut microbiota.</title>
        <authorList>
            <person name="Zou Y."/>
            <person name="Xue W."/>
            <person name="Luo G."/>
        </authorList>
    </citation>
    <scope>NUCLEOTIDE SEQUENCE [LARGE SCALE GENOMIC DNA]</scope>
    <source>
        <strain evidence="3 4">AF35-6BH</strain>
    </source>
</reference>
<dbReference type="OrthoDB" id="9801456at2"/>
<reference evidence="2" key="2">
    <citation type="submission" date="2021-02" db="EMBL/GenBank/DDBJ databases">
        <title>Infant gut strain persistence is associated with maternal origin, phylogeny, and functional potential including surface adhesion and iron acquisition.</title>
        <authorList>
            <person name="Lou Y.C."/>
        </authorList>
    </citation>
    <scope>NUCLEOTIDE SEQUENCE</scope>
    <source>
        <strain evidence="2">L3_108_103G1_dasL3_108_103G1_concoct_2</strain>
    </source>
</reference>
<evidence type="ECO:0000313" key="2">
    <source>
        <dbReference type="EMBL" id="MBS4885050.1"/>
    </source>
</evidence>
<dbReference type="InterPro" id="IPR041561">
    <property type="entry name" value="PglD_N"/>
</dbReference>
<dbReference type="AlphaFoldDB" id="A0A415NZ03"/>
<proteinExistence type="predicted"/>
<dbReference type="Gene3D" id="3.40.50.20">
    <property type="match status" value="1"/>
</dbReference>